<proteinExistence type="inferred from homology"/>
<dbReference type="Proteomes" id="UP001239445">
    <property type="component" value="Unassembled WGS sequence"/>
</dbReference>
<keyword evidence="2" id="KW-0808">Transferase</keyword>
<reference evidence="2" key="1">
    <citation type="submission" date="2023-06" db="EMBL/GenBank/DDBJ databases">
        <title>Genome-scale phylogeny and comparative genomics of the fungal order Sordariales.</title>
        <authorList>
            <consortium name="Lawrence Berkeley National Laboratory"/>
            <person name="Hensen N."/>
            <person name="Bonometti L."/>
            <person name="Westerberg I."/>
            <person name="Brannstrom I.O."/>
            <person name="Guillou S."/>
            <person name="Cros-Aarteil S."/>
            <person name="Calhoun S."/>
            <person name="Haridas S."/>
            <person name="Kuo A."/>
            <person name="Mondo S."/>
            <person name="Pangilinan J."/>
            <person name="Riley R."/>
            <person name="Labutti K."/>
            <person name="Andreopoulos B."/>
            <person name="Lipzen A."/>
            <person name="Chen C."/>
            <person name="Yanf M."/>
            <person name="Daum C."/>
            <person name="Ng V."/>
            <person name="Clum A."/>
            <person name="Steindorff A."/>
            <person name="Ohm R."/>
            <person name="Martin F."/>
            <person name="Silar P."/>
            <person name="Natvig D."/>
            <person name="Lalanne C."/>
            <person name="Gautier V."/>
            <person name="Ament-Velasquez S.L."/>
            <person name="Kruys A."/>
            <person name="Hutchinson M.I."/>
            <person name="Powell A.J."/>
            <person name="Barry K."/>
            <person name="Miller A.N."/>
            <person name="Grigoriev I.V."/>
            <person name="Debuchy R."/>
            <person name="Gladieux P."/>
            <person name="Thoren M.H."/>
            <person name="Johannesson H."/>
        </authorList>
    </citation>
    <scope>NUCLEOTIDE SEQUENCE</scope>
    <source>
        <strain evidence="2">PSN4</strain>
    </source>
</reference>
<dbReference type="FunFam" id="3.40.50.150:FF:000554">
    <property type="entry name" value="Cation-transporting ATPase"/>
    <property type="match status" value="1"/>
</dbReference>
<keyword evidence="2" id="KW-0489">Methyltransferase</keyword>
<dbReference type="AlphaFoldDB" id="A0AAJ0FG85"/>
<keyword evidence="3" id="KW-1185">Reference proteome</keyword>
<dbReference type="Gene3D" id="3.40.50.150">
    <property type="entry name" value="Vaccinia Virus protein VP39"/>
    <property type="match status" value="1"/>
</dbReference>
<dbReference type="EMBL" id="MU839827">
    <property type="protein sequence ID" value="KAK1760724.1"/>
    <property type="molecule type" value="Genomic_DNA"/>
</dbReference>
<dbReference type="InterPro" id="IPR029063">
    <property type="entry name" value="SAM-dependent_MTases_sf"/>
</dbReference>
<evidence type="ECO:0000313" key="3">
    <source>
        <dbReference type="Proteomes" id="UP001239445"/>
    </source>
</evidence>
<dbReference type="PANTHER" id="PTHR43832:SF1">
    <property type="entry name" value="S-ADENOSYL-L-METHIONINE-DEPENDENT METHYLTRANSFERASES SUPERFAMILY PROTEIN"/>
    <property type="match status" value="1"/>
</dbReference>
<dbReference type="Pfam" id="PF02353">
    <property type="entry name" value="CMAS"/>
    <property type="match status" value="1"/>
</dbReference>
<organism evidence="2 3">
    <name type="scientific">Echria macrotheca</name>
    <dbReference type="NCBI Taxonomy" id="438768"/>
    <lineage>
        <taxon>Eukaryota</taxon>
        <taxon>Fungi</taxon>
        <taxon>Dikarya</taxon>
        <taxon>Ascomycota</taxon>
        <taxon>Pezizomycotina</taxon>
        <taxon>Sordariomycetes</taxon>
        <taxon>Sordariomycetidae</taxon>
        <taxon>Sordariales</taxon>
        <taxon>Schizotheciaceae</taxon>
        <taxon>Echria</taxon>
    </lineage>
</organism>
<comment type="similarity">
    <text evidence="1">Belongs to the CFA/CMAS family.</text>
</comment>
<evidence type="ECO:0000313" key="2">
    <source>
        <dbReference type="EMBL" id="KAK1760724.1"/>
    </source>
</evidence>
<accession>A0AAJ0FG85</accession>
<dbReference type="GO" id="GO:0032259">
    <property type="term" value="P:methylation"/>
    <property type="evidence" value="ECO:0007669"/>
    <property type="project" value="UniProtKB-KW"/>
</dbReference>
<dbReference type="GO" id="GO:0008168">
    <property type="term" value="F:methyltransferase activity"/>
    <property type="evidence" value="ECO:0007669"/>
    <property type="project" value="UniProtKB-KW"/>
</dbReference>
<dbReference type="PANTHER" id="PTHR43832">
    <property type="match status" value="1"/>
</dbReference>
<name>A0AAJ0FG85_9PEZI</name>
<sequence length="313" mass="35535">MRFLDDIRTMDIAIKEDAANEQHYEVSPGVLAAALGPRMKYSSCLFPTGKETIAEAEDAMLESYVEKGEFRDGMRVLDLGCGWGAGVLYLAERFPKSQIVGFSNSKAQKAHIDKRAEEKGLTNVEVITGNMANYEFEHESFDRVLSIEMFEHMKNLEEVFAKMARALKPGGKAFIHVFGHKDSPYHFEDGWMTRNFFTGGMMPSLDLYLYFQDDLKIQKHWFLSGTHYSKTLNAWLRILEANKKKALPEFVAMYGEANATVWYNRWRVFYLASAEFFGYGGGDYFGVCHYLFEKPVKTLQGTSGQSDGREGGA</sequence>
<dbReference type="CDD" id="cd02440">
    <property type="entry name" value="AdoMet_MTases"/>
    <property type="match status" value="1"/>
</dbReference>
<dbReference type="SUPFAM" id="SSF53335">
    <property type="entry name" value="S-adenosyl-L-methionine-dependent methyltransferases"/>
    <property type="match status" value="1"/>
</dbReference>
<evidence type="ECO:0000256" key="1">
    <source>
        <dbReference type="ARBA" id="ARBA00010815"/>
    </source>
</evidence>
<protein>
    <submittedName>
        <fullName evidence="2">S-adenosyl-L-methionine-dependent methyltransferase</fullName>
    </submittedName>
</protein>
<gene>
    <name evidence="2" type="ORF">QBC47DRAFT_368016</name>
</gene>
<comment type="caution">
    <text evidence="2">The sequence shown here is derived from an EMBL/GenBank/DDBJ whole genome shotgun (WGS) entry which is preliminary data.</text>
</comment>